<evidence type="ECO:0000313" key="3">
    <source>
        <dbReference type="Proteomes" id="UP001154282"/>
    </source>
</evidence>
<dbReference type="EMBL" id="CAMGYJ010000006">
    <property type="protein sequence ID" value="CAI0427887.1"/>
    <property type="molecule type" value="Genomic_DNA"/>
</dbReference>
<proteinExistence type="predicted"/>
<feature type="transmembrane region" description="Helical" evidence="1">
    <location>
        <begin position="23"/>
        <end position="46"/>
    </location>
</feature>
<dbReference type="AlphaFoldDB" id="A0AAV0L0A6"/>
<reference evidence="2" key="1">
    <citation type="submission" date="2022-08" db="EMBL/GenBank/DDBJ databases">
        <authorList>
            <person name="Gutierrez-Valencia J."/>
        </authorList>
    </citation>
    <scope>NUCLEOTIDE SEQUENCE</scope>
</reference>
<feature type="non-terminal residue" evidence="2">
    <location>
        <position position="1"/>
    </location>
</feature>
<name>A0AAV0L0A6_9ROSI</name>
<keyword evidence="1" id="KW-1133">Transmembrane helix</keyword>
<protein>
    <submittedName>
        <fullName evidence="2">Uncharacterized protein</fullName>
    </submittedName>
</protein>
<keyword evidence="1" id="KW-0472">Membrane</keyword>
<dbReference type="Proteomes" id="UP001154282">
    <property type="component" value="Unassembled WGS sequence"/>
</dbReference>
<comment type="caution">
    <text evidence="2">The sequence shown here is derived from an EMBL/GenBank/DDBJ whole genome shotgun (WGS) entry which is preliminary data.</text>
</comment>
<organism evidence="2 3">
    <name type="scientific">Linum tenue</name>
    <dbReference type="NCBI Taxonomy" id="586396"/>
    <lineage>
        <taxon>Eukaryota</taxon>
        <taxon>Viridiplantae</taxon>
        <taxon>Streptophyta</taxon>
        <taxon>Embryophyta</taxon>
        <taxon>Tracheophyta</taxon>
        <taxon>Spermatophyta</taxon>
        <taxon>Magnoliopsida</taxon>
        <taxon>eudicotyledons</taxon>
        <taxon>Gunneridae</taxon>
        <taxon>Pentapetalae</taxon>
        <taxon>rosids</taxon>
        <taxon>fabids</taxon>
        <taxon>Malpighiales</taxon>
        <taxon>Linaceae</taxon>
        <taxon>Linum</taxon>
    </lineage>
</organism>
<keyword evidence="3" id="KW-1185">Reference proteome</keyword>
<sequence length="68" mass="7694">INLTSPSSYSRLGCRSRGGSSRYLSILCIWSTSFNFLCSIGLWRYLSCTSGTRDTGRIFSVLRLCMER</sequence>
<gene>
    <name evidence="2" type="ORF">LITE_LOCUS21379</name>
</gene>
<accession>A0AAV0L0A6</accession>
<keyword evidence="1" id="KW-0812">Transmembrane</keyword>
<evidence type="ECO:0000313" key="2">
    <source>
        <dbReference type="EMBL" id="CAI0427887.1"/>
    </source>
</evidence>
<evidence type="ECO:0000256" key="1">
    <source>
        <dbReference type="SAM" id="Phobius"/>
    </source>
</evidence>